<evidence type="ECO:0000256" key="1">
    <source>
        <dbReference type="SAM" id="MobiDB-lite"/>
    </source>
</evidence>
<name>A0AAV6TEZ0_9ARAC</name>
<protein>
    <submittedName>
        <fullName evidence="2">Uncharacterized protein</fullName>
    </submittedName>
</protein>
<accession>A0AAV6TEZ0</accession>
<sequence>LLSDGYESDSTLIRKKNGPKPGKWTLKPTQKAWVQRKFKKAAKYLSLDYGKLCLKNLQAPNYSGKTSKGPLSPEIFIDQPHLLSENSNVNTMNNNKSRKHKDIRLIILESFEYAYQKS</sequence>
<evidence type="ECO:0000313" key="3">
    <source>
        <dbReference type="Proteomes" id="UP000827092"/>
    </source>
</evidence>
<organism evidence="2 3">
    <name type="scientific">Oedothorax gibbosus</name>
    <dbReference type="NCBI Taxonomy" id="931172"/>
    <lineage>
        <taxon>Eukaryota</taxon>
        <taxon>Metazoa</taxon>
        <taxon>Ecdysozoa</taxon>
        <taxon>Arthropoda</taxon>
        <taxon>Chelicerata</taxon>
        <taxon>Arachnida</taxon>
        <taxon>Araneae</taxon>
        <taxon>Araneomorphae</taxon>
        <taxon>Entelegynae</taxon>
        <taxon>Araneoidea</taxon>
        <taxon>Linyphiidae</taxon>
        <taxon>Erigoninae</taxon>
        <taxon>Oedothorax</taxon>
    </lineage>
</organism>
<gene>
    <name evidence="2" type="ORF">JTE90_014067</name>
</gene>
<proteinExistence type="predicted"/>
<dbReference type="EMBL" id="JAFNEN010005647">
    <property type="protein sequence ID" value="KAG8169246.1"/>
    <property type="molecule type" value="Genomic_DNA"/>
</dbReference>
<feature type="region of interest" description="Disordered" evidence="1">
    <location>
        <begin position="1"/>
        <end position="26"/>
    </location>
</feature>
<evidence type="ECO:0000313" key="2">
    <source>
        <dbReference type="EMBL" id="KAG8169246.1"/>
    </source>
</evidence>
<dbReference type="AlphaFoldDB" id="A0AAV6TEZ0"/>
<keyword evidence="3" id="KW-1185">Reference proteome</keyword>
<comment type="caution">
    <text evidence="2">The sequence shown here is derived from an EMBL/GenBank/DDBJ whole genome shotgun (WGS) entry which is preliminary data.</text>
</comment>
<dbReference type="Proteomes" id="UP000827092">
    <property type="component" value="Unassembled WGS sequence"/>
</dbReference>
<feature type="non-terminal residue" evidence="2">
    <location>
        <position position="1"/>
    </location>
</feature>
<reference evidence="2 3" key="1">
    <citation type="journal article" date="2022" name="Nat. Ecol. Evol.">
        <title>A masculinizing supergene underlies an exaggerated male reproductive morph in a spider.</title>
        <authorList>
            <person name="Hendrickx F."/>
            <person name="De Corte Z."/>
            <person name="Sonet G."/>
            <person name="Van Belleghem S.M."/>
            <person name="Kostlbacher S."/>
            <person name="Vangestel C."/>
        </authorList>
    </citation>
    <scope>NUCLEOTIDE SEQUENCE [LARGE SCALE GENOMIC DNA]</scope>
    <source>
        <strain evidence="2">W744_W776</strain>
    </source>
</reference>